<dbReference type="GO" id="GO:0016616">
    <property type="term" value="F:oxidoreductase activity, acting on the CH-OH group of donors, NAD or NADP as acceptor"/>
    <property type="evidence" value="ECO:0007669"/>
    <property type="project" value="TreeGrafter"/>
</dbReference>
<dbReference type="PANTHER" id="PTHR10366:SF564">
    <property type="entry name" value="STEROL-4-ALPHA-CARBOXYLATE 3-DEHYDROGENASE, DECARBOXYLATING"/>
    <property type="match status" value="1"/>
</dbReference>
<proteinExistence type="inferred from homology"/>
<dbReference type="RefSeq" id="XP_049261642.1">
    <property type="nucleotide sequence ID" value="XM_049409135.1"/>
</dbReference>
<evidence type="ECO:0000313" key="5">
    <source>
        <dbReference type="Proteomes" id="UP000694255"/>
    </source>
</evidence>
<reference evidence="4 5" key="1">
    <citation type="journal article" date="2021" name="DNA Res.">
        <title>Genome analysis of Candida subhashii reveals its hybrid nature and dual mitochondrial genome conformations.</title>
        <authorList>
            <person name="Mixao V."/>
            <person name="Hegedusova E."/>
            <person name="Saus E."/>
            <person name="Pryszcz L.P."/>
            <person name="Cillingova A."/>
            <person name="Nosek J."/>
            <person name="Gabaldon T."/>
        </authorList>
    </citation>
    <scope>NUCLEOTIDE SEQUENCE [LARGE SCALE GENOMIC DNA]</scope>
    <source>
        <strain evidence="4 5">CBS 10753</strain>
    </source>
</reference>
<dbReference type="OrthoDB" id="2735536at2759"/>
<comment type="similarity">
    <text evidence="2">Belongs to the NAD(P)-dependent epimerase/dehydratase family. Dihydroflavonol-4-reductase subfamily.</text>
</comment>
<dbReference type="InterPro" id="IPR050425">
    <property type="entry name" value="NAD(P)_dehydrat-like"/>
</dbReference>
<dbReference type="EMBL" id="JAGSYN010000220">
    <property type="protein sequence ID" value="KAG7661409.1"/>
    <property type="molecule type" value="Genomic_DNA"/>
</dbReference>
<sequence>MSSTTVLVTGANGYIAQHLVQQLLLSGYKVIGTIRTKEKAERYSKLFNNENLTLEVVPKLESKGAIDEVLKQHPDITVVAHLATPPTSGNDIENEIIKPTVDFAKNVFASIKTHAPQVTRVIYASSIFVMEPPNKLFDTTHPLKDNTWHELTFDQSKSDKMLAYCYSKRIAEELVWEFVETENPNFKLSTILPGGSYGPLVFDEDVTDPMPSSSNFLCQLVTLKKEDPIPQFGLPTTDVRDVARAIIVAFNSGAAVGKRLVAVNGKSTSDLLVELISKYFPDKYDLPDVSVDVSQFAIDQFDKSNEVLGLKYIPLDRTVIDSVSQVLRVKEKGTS</sequence>
<dbReference type="GeneID" id="73471904"/>
<dbReference type="Pfam" id="PF01370">
    <property type="entry name" value="Epimerase"/>
    <property type="match status" value="1"/>
</dbReference>
<keyword evidence="1" id="KW-0560">Oxidoreductase</keyword>
<gene>
    <name evidence="4" type="ORF">J8A68_005104</name>
</gene>
<name>A0A8J5Q481_9ASCO</name>
<dbReference type="PANTHER" id="PTHR10366">
    <property type="entry name" value="NAD DEPENDENT EPIMERASE/DEHYDRATASE"/>
    <property type="match status" value="1"/>
</dbReference>
<comment type="caution">
    <text evidence="4">The sequence shown here is derived from an EMBL/GenBank/DDBJ whole genome shotgun (WGS) entry which is preliminary data.</text>
</comment>
<accession>A0A8J5Q481</accession>
<evidence type="ECO:0000256" key="2">
    <source>
        <dbReference type="ARBA" id="ARBA00023445"/>
    </source>
</evidence>
<protein>
    <recommendedName>
        <fullName evidence="3">NAD-dependent epimerase/dehydratase domain-containing protein</fullName>
    </recommendedName>
</protein>
<dbReference type="AlphaFoldDB" id="A0A8J5Q481"/>
<organism evidence="4 5">
    <name type="scientific">[Candida] subhashii</name>
    <dbReference type="NCBI Taxonomy" id="561895"/>
    <lineage>
        <taxon>Eukaryota</taxon>
        <taxon>Fungi</taxon>
        <taxon>Dikarya</taxon>
        <taxon>Ascomycota</taxon>
        <taxon>Saccharomycotina</taxon>
        <taxon>Pichiomycetes</taxon>
        <taxon>Debaryomycetaceae</taxon>
        <taxon>Spathaspora</taxon>
    </lineage>
</organism>
<dbReference type="Proteomes" id="UP000694255">
    <property type="component" value="Unassembled WGS sequence"/>
</dbReference>
<dbReference type="InterPro" id="IPR001509">
    <property type="entry name" value="Epimerase_deHydtase"/>
</dbReference>
<feature type="domain" description="NAD-dependent epimerase/dehydratase" evidence="3">
    <location>
        <begin position="6"/>
        <end position="255"/>
    </location>
</feature>
<evidence type="ECO:0000259" key="3">
    <source>
        <dbReference type="Pfam" id="PF01370"/>
    </source>
</evidence>
<evidence type="ECO:0000313" key="4">
    <source>
        <dbReference type="EMBL" id="KAG7661409.1"/>
    </source>
</evidence>
<keyword evidence="5" id="KW-1185">Reference proteome</keyword>
<evidence type="ECO:0000256" key="1">
    <source>
        <dbReference type="ARBA" id="ARBA00023002"/>
    </source>
</evidence>